<feature type="transmembrane region" description="Helical" evidence="1">
    <location>
        <begin position="70"/>
        <end position="96"/>
    </location>
</feature>
<organism evidence="2 3">
    <name type="scientific">Kribbella steppae</name>
    <dbReference type="NCBI Taxonomy" id="2512223"/>
    <lineage>
        <taxon>Bacteria</taxon>
        <taxon>Bacillati</taxon>
        <taxon>Actinomycetota</taxon>
        <taxon>Actinomycetes</taxon>
        <taxon>Propionibacteriales</taxon>
        <taxon>Kribbellaceae</taxon>
        <taxon>Kribbella</taxon>
    </lineage>
</organism>
<feature type="transmembrane region" description="Helical" evidence="1">
    <location>
        <begin position="43"/>
        <end position="64"/>
    </location>
</feature>
<dbReference type="RefSeq" id="WP_158441402.1">
    <property type="nucleotide sequence ID" value="NZ_SLWN01000015.1"/>
</dbReference>
<gene>
    <name evidence="2" type="ORF">EV652_11557</name>
</gene>
<accession>A0A4R2H2S6</accession>
<reference evidence="2 3" key="1">
    <citation type="journal article" date="2015" name="Stand. Genomic Sci.">
        <title>Genomic Encyclopedia of Bacterial and Archaeal Type Strains, Phase III: the genomes of soil and plant-associated and newly described type strains.</title>
        <authorList>
            <person name="Whitman W.B."/>
            <person name="Woyke T."/>
            <person name="Klenk H.P."/>
            <person name="Zhou Y."/>
            <person name="Lilburn T.G."/>
            <person name="Beck B.J."/>
            <person name="De Vos P."/>
            <person name="Vandamme P."/>
            <person name="Eisen J.A."/>
            <person name="Garrity G."/>
            <person name="Hugenholtz P."/>
            <person name="Kyrpides N.C."/>
        </authorList>
    </citation>
    <scope>NUCLEOTIDE SEQUENCE [LARGE SCALE GENOMIC DNA]</scope>
    <source>
        <strain evidence="2 3">VKM Ac-2572</strain>
    </source>
</reference>
<name>A0A4R2H2S6_9ACTN</name>
<protein>
    <recommendedName>
        <fullName evidence="4">ABC-2 family transporter</fullName>
    </recommendedName>
</protein>
<evidence type="ECO:0000313" key="3">
    <source>
        <dbReference type="Proteomes" id="UP000294508"/>
    </source>
</evidence>
<feature type="transmembrane region" description="Helical" evidence="1">
    <location>
        <begin position="192"/>
        <end position="211"/>
    </location>
</feature>
<sequence>MSTATQHASFDLEVSPDPSVTPVPFSRLLRVELRKLVDTRAGFWLLTAIGVITVAVIVVFLFVADPDQLTFINFVGATATPQSILLPVLGILAVTAEWSQRTGLVTFTLEPSRIRIAVAKLVAVTLVGMLAVVVALGVAALSNVAGMAFMDGAGSWNVGAANVRDFFALQLIGILQGFAFGMLLMNTAAAIVLYYVIPIAWSVLFSMVGALEQAAPWLDLNTAMAPAFEQQTFQGSDWVHIAVAGTIWVVLPLALGLVRLLHREVRSA</sequence>
<keyword evidence="1" id="KW-1133">Transmembrane helix</keyword>
<evidence type="ECO:0000313" key="2">
    <source>
        <dbReference type="EMBL" id="TCO18513.1"/>
    </source>
</evidence>
<dbReference type="AlphaFoldDB" id="A0A4R2H2S6"/>
<keyword evidence="1" id="KW-0472">Membrane</keyword>
<evidence type="ECO:0000256" key="1">
    <source>
        <dbReference type="SAM" id="Phobius"/>
    </source>
</evidence>
<comment type="caution">
    <text evidence="2">The sequence shown here is derived from an EMBL/GenBank/DDBJ whole genome shotgun (WGS) entry which is preliminary data.</text>
</comment>
<proteinExistence type="predicted"/>
<feature type="transmembrane region" description="Helical" evidence="1">
    <location>
        <begin position="117"/>
        <end position="146"/>
    </location>
</feature>
<feature type="transmembrane region" description="Helical" evidence="1">
    <location>
        <begin position="166"/>
        <end position="185"/>
    </location>
</feature>
<dbReference type="EMBL" id="SLWN01000015">
    <property type="protein sequence ID" value="TCO18513.1"/>
    <property type="molecule type" value="Genomic_DNA"/>
</dbReference>
<feature type="transmembrane region" description="Helical" evidence="1">
    <location>
        <begin position="238"/>
        <end position="261"/>
    </location>
</feature>
<keyword evidence="3" id="KW-1185">Reference proteome</keyword>
<keyword evidence="1" id="KW-0812">Transmembrane</keyword>
<dbReference type="OrthoDB" id="3822725at2"/>
<evidence type="ECO:0008006" key="4">
    <source>
        <dbReference type="Google" id="ProtNLM"/>
    </source>
</evidence>
<dbReference type="Proteomes" id="UP000294508">
    <property type="component" value="Unassembled WGS sequence"/>
</dbReference>